<dbReference type="Proteomes" id="UP001212411">
    <property type="component" value="Chromosome 2"/>
</dbReference>
<dbReference type="GeneID" id="80877533"/>
<sequence>MRNDSGTFFWEPLCVLVLLLSTYLDSFHNLFRPFQRYLKLSFFQLILDELDAAKLADFPFRASPTSSDSGLPRYNEITQSHLNALVKGIVTPYFEKRYRARFVKASVITVPKNPSSRHYG</sequence>
<accession>A0AAF0AXL0</accession>
<gene>
    <name evidence="1" type="ORF">SOMG_04057</name>
</gene>
<dbReference type="RefSeq" id="XP_056038167.1">
    <property type="nucleotide sequence ID" value="XM_056182844.1"/>
</dbReference>
<evidence type="ECO:0000313" key="2">
    <source>
        <dbReference type="Proteomes" id="UP001212411"/>
    </source>
</evidence>
<dbReference type="KEGG" id="som:SOMG_04057"/>
<dbReference type="AlphaFoldDB" id="A0AAF0AXL0"/>
<protein>
    <submittedName>
        <fullName evidence="1">Uncharacterized protein</fullName>
    </submittedName>
</protein>
<evidence type="ECO:0000313" key="1">
    <source>
        <dbReference type="EMBL" id="WBW73924.1"/>
    </source>
</evidence>
<keyword evidence="2" id="KW-1185">Reference proteome</keyword>
<name>A0AAF0AXL0_9SCHI</name>
<proteinExistence type="predicted"/>
<organism evidence="1 2">
    <name type="scientific">Schizosaccharomyces osmophilus</name>
    <dbReference type="NCBI Taxonomy" id="2545709"/>
    <lineage>
        <taxon>Eukaryota</taxon>
        <taxon>Fungi</taxon>
        <taxon>Dikarya</taxon>
        <taxon>Ascomycota</taxon>
        <taxon>Taphrinomycotina</taxon>
        <taxon>Schizosaccharomycetes</taxon>
        <taxon>Schizosaccharomycetales</taxon>
        <taxon>Schizosaccharomycetaceae</taxon>
        <taxon>Schizosaccharomyces</taxon>
    </lineage>
</organism>
<reference evidence="1 2" key="1">
    <citation type="journal article" date="2023" name="G3 (Bethesda)">
        <title>A high-quality reference genome for the fission yeast Schizosaccharomyces osmophilus.</title>
        <authorList>
            <person name="Jia G.S."/>
            <person name="Zhang W.C."/>
            <person name="Liang Y."/>
            <person name="Liu X.H."/>
            <person name="Rhind N."/>
            <person name="Pidoux A."/>
            <person name="Brysch-Herzberg M."/>
            <person name="Du L.L."/>
        </authorList>
    </citation>
    <scope>NUCLEOTIDE SEQUENCE [LARGE SCALE GENOMIC DNA]</scope>
    <source>
        <strain evidence="1 2">CBS 15793</strain>
    </source>
</reference>
<dbReference type="EMBL" id="CP115612">
    <property type="protein sequence ID" value="WBW73924.1"/>
    <property type="molecule type" value="Genomic_DNA"/>
</dbReference>